<dbReference type="FunFam" id="1.10.287.950:FF:000001">
    <property type="entry name" value="Methyl-accepting chemotaxis sensory transducer"/>
    <property type="match status" value="1"/>
</dbReference>
<evidence type="ECO:0000259" key="7">
    <source>
        <dbReference type="PROSITE" id="PS50885"/>
    </source>
</evidence>
<feature type="transmembrane region" description="Helical" evidence="5">
    <location>
        <begin position="51"/>
        <end position="72"/>
    </location>
</feature>
<evidence type="ECO:0000313" key="8">
    <source>
        <dbReference type="EMBL" id="SMX29971.1"/>
    </source>
</evidence>
<sequence>MLLAQNAHKETGPSKASIRFTLWQVFLTLWPTLLAAIVLASALIWVPVSQLVFVMLGGGLGVVFVMCVSVFLRCKKQIESVNELGFDMVNVIRTHGGKVGADAPTYEEFPLVYQNLKDQLEQRSQVVQETESWAAEMAMIMEKLGGGLRNLSAGDLESQIREPMGEDYEQLRRDFNRTVDALANIIAELSESAASIDEDATILSEGADNLSQRTENQAATLEQTAAAMEEITSSVTATANGAREIVSSIAVARDKAEQGEAVRSRAVAAMGAIEQSSKKIGQIIQVMEEIAFQTNLLSLNAGVEAARAGEVGRGFAVVAAEVRALAQRSSQSASEIRELIEESNDNVSNGVHLVSDMGAAIEDILSGVTQVTDRVAEIATGATEQADGLSEINNGITSLDQVTQQNAAMVGESAAASRALREKAVNLRALVMQFKMRNAADTEKAPASIQLFDDWGEPEPDQRRATGTGGALPANTVIWQDF</sequence>
<dbReference type="InterPro" id="IPR051310">
    <property type="entry name" value="MCP_chemotaxis"/>
</dbReference>
<dbReference type="GO" id="GO:0007165">
    <property type="term" value="P:signal transduction"/>
    <property type="evidence" value="ECO:0007669"/>
    <property type="project" value="UniProtKB-KW"/>
</dbReference>
<dbReference type="PANTHER" id="PTHR43531:SF11">
    <property type="entry name" value="METHYL-ACCEPTING CHEMOTAXIS PROTEIN 3"/>
    <property type="match status" value="1"/>
</dbReference>
<keyword evidence="2" id="KW-0145">Chemotaxis</keyword>
<dbReference type="GO" id="GO:0006935">
    <property type="term" value="P:chemotaxis"/>
    <property type="evidence" value="ECO:0007669"/>
    <property type="project" value="UniProtKB-KW"/>
</dbReference>
<dbReference type="PANTHER" id="PTHR43531">
    <property type="entry name" value="PROTEIN ICFG"/>
    <property type="match status" value="1"/>
</dbReference>
<dbReference type="GO" id="GO:0004888">
    <property type="term" value="F:transmembrane signaling receptor activity"/>
    <property type="evidence" value="ECO:0007669"/>
    <property type="project" value="InterPro"/>
</dbReference>
<evidence type="ECO:0000256" key="3">
    <source>
        <dbReference type="ARBA" id="ARBA00029447"/>
    </source>
</evidence>
<evidence type="ECO:0000256" key="1">
    <source>
        <dbReference type="ARBA" id="ARBA00004370"/>
    </source>
</evidence>
<evidence type="ECO:0000313" key="9">
    <source>
        <dbReference type="Proteomes" id="UP000225972"/>
    </source>
</evidence>
<dbReference type="PROSITE" id="PS50885">
    <property type="entry name" value="HAMP"/>
    <property type="match status" value="1"/>
</dbReference>
<gene>
    <name evidence="8" type="primary">tap_2</name>
    <name evidence="8" type="ORF">TRP8649_04111</name>
</gene>
<keyword evidence="4" id="KW-0807">Transducer</keyword>
<dbReference type="InterPro" id="IPR004089">
    <property type="entry name" value="MCPsignal_dom"/>
</dbReference>
<reference evidence="9" key="1">
    <citation type="submission" date="2017-05" db="EMBL/GenBank/DDBJ databases">
        <authorList>
            <person name="Rodrigo-Torres L."/>
            <person name="Arahal R. D."/>
            <person name="Lucena T."/>
        </authorList>
    </citation>
    <scope>NUCLEOTIDE SEQUENCE [LARGE SCALE GENOMIC DNA]</scope>
    <source>
        <strain evidence="9">CECT 8649</strain>
    </source>
</reference>
<evidence type="ECO:0000256" key="2">
    <source>
        <dbReference type="ARBA" id="ARBA00022500"/>
    </source>
</evidence>
<dbReference type="OrthoDB" id="9765776at2"/>
<evidence type="ECO:0000256" key="4">
    <source>
        <dbReference type="PROSITE-ProRule" id="PRU00284"/>
    </source>
</evidence>
<dbReference type="Pfam" id="PF00015">
    <property type="entry name" value="MCPsignal"/>
    <property type="match status" value="1"/>
</dbReference>
<dbReference type="EMBL" id="FXXP01000003">
    <property type="protein sequence ID" value="SMX29971.1"/>
    <property type="molecule type" value="Genomic_DNA"/>
</dbReference>
<keyword evidence="9" id="KW-1185">Reference proteome</keyword>
<feature type="transmembrane region" description="Helical" evidence="5">
    <location>
        <begin position="21"/>
        <end position="45"/>
    </location>
</feature>
<dbReference type="AlphaFoldDB" id="A0A238JH21"/>
<name>A0A238JH21_9RHOB</name>
<dbReference type="PROSITE" id="PS50111">
    <property type="entry name" value="CHEMOTAXIS_TRANSDUC_2"/>
    <property type="match status" value="1"/>
</dbReference>
<keyword evidence="5" id="KW-0472">Membrane</keyword>
<accession>A0A238JH21</accession>
<dbReference type="RefSeq" id="WP_099248661.1">
    <property type="nucleotide sequence ID" value="NZ_FXXP01000003.1"/>
</dbReference>
<proteinExistence type="inferred from homology"/>
<dbReference type="Proteomes" id="UP000225972">
    <property type="component" value="Unassembled WGS sequence"/>
</dbReference>
<protein>
    <submittedName>
        <fullName evidence="8">Methyl-accepting chemotaxis protein IV</fullName>
    </submittedName>
</protein>
<dbReference type="GO" id="GO:0016020">
    <property type="term" value="C:membrane"/>
    <property type="evidence" value="ECO:0007669"/>
    <property type="project" value="UniProtKB-SubCell"/>
</dbReference>
<dbReference type="InterPro" id="IPR004090">
    <property type="entry name" value="Chemotax_Me-accpt_rcpt"/>
</dbReference>
<feature type="domain" description="Methyl-accepting transducer" evidence="6">
    <location>
        <begin position="192"/>
        <end position="421"/>
    </location>
</feature>
<dbReference type="PRINTS" id="PR00260">
    <property type="entry name" value="CHEMTRNSDUCR"/>
</dbReference>
<dbReference type="InterPro" id="IPR003660">
    <property type="entry name" value="HAMP_dom"/>
</dbReference>
<dbReference type="CDD" id="cd11386">
    <property type="entry name" value="MCP_signal"/>
    <property type="match status" value="1"/>
</dbReference>
<dbReference type="SUPFAM" id="SSF58104">
    <property type="entry name" value="Methyl-accepting chemotaxis protein (MCP) signaling domain"/>
    <property type="match status" value="1"/>
</dbReference>
<dbReference type="Gene3D" id="1.10.287.950">
    <property type="entry name" value="Methyl-accepting chemotaxis protein"/>
    <property type="match status" value="1"/>
</dbReference>
<comment type="subcellular location">
    <subcellularLocation>
        <location evidence="1">Membrane</location>
    </subcellularLocation>
</comment>
<dbReference type="SMART" id="SM00283">
    <property type="entry name" value="MA"/>
    <property type="match status" value="1"/>
</dbReference>
<evidence type="ECO:0000256" key="5">
    <source>
        <dbReference type="SAM" id="Phobius"/>
    </source>
</evidence>
<keyword evidence="5" id="KW-0812">Transmembrane</keyword>
<keyword evidence="5" id="KW-1133">Transmembrane helix</keyword>
<organism evidence="8 9">
    <name type="scientific">Pelagimonas phthalicica</name>
    <dbReference type="NCBI Taxonomy" id="1037362"/>
    <lineage>
        <taxon>Bacteria</taxon>
        <taxon>Pseudomonadati</taxon>
        <taxon>Pseudomonadota</taxon>
        <taxon>Alphaproteobacteria</taxon>
        <taxon>Rhodobacterales</taxon>
        <taxon>Roseobacteraceae</taxon>
        <taxon>Pelagimonas</taxon>
    </lineage>
</organism>
<feature type="domain" description="HAMP" evidence="7">
    <location>
        <begin position="135"/>
        <end position="187"/>
    </location>
</feature>
<comment type="similarity">
    <text evidence="3">Belongs to the methyl-accepting chemotaxis (MCP) protein family.</text>
</comment>
<evidence type="ECO:0000259" key="6">
    <source>
        <dbReference type="PROSITE" id="PS50111"/>
    </source>
</evidence>